<dbReference type="NCBIfam" id="TIGR03915">
    <property type="entry name" value="SAM_7_link_chp"/>
    <property type="match status" value="1"/>
</dbReference>
<dbReference type="OrthoDB" id="5290748at2"/>
<name>A0A0D8IEH5_9CLOT</name>
<dbReference type="STRING" id="84022.CACET_c06740"/>
<dbReference type="AlphaFoldDB" id="A0A0D8IEH5"/>
<dbReference type="InterPro" id="IPR025404">
    <property type="entry name" value="DUF4130"/>
</dbReference>
<keyword evidence="2" id="KW-1185">Reference proteome</keyword>
<evidence type="ECO:0000313" key="1">
    <source>
        <dbReference type="EMBL" id="AKL94184.1"/>
    </source>
</evidence>
<dbReference type="PATRIC" id="fig|84022.5.peg.1414"/>
<organism evidence="1 2">
    <name type="scientific">Clostridium aceticum</name>
    <dbReference type="NCBI Taxonomy" id="84022"/>
    <lineage>
        <taxon>Bacteria</taxon>
        <taxon>Bacillati</taxon>
        <taxon>Bacillota</taxon>
        <taxon>Clostridia</taxon>
        <taxon>Eubacteriales</taxon>
        <taxon>Clostridiaceae</taxon>
        <taxon>Clostridium</taxon>
    </lineage>
</organism>
<dbReference type="Proteomes" id="UP000035704">
    <property type="component" value="Chromosome"/>
</dbReference>
<proteinExistence type="predicted"/>
<protein>
    <submittedName>
        <fullName evidence="1">Uncharacterized protein</fullName>
    </submittedName>
</protein>
<reference evidence="1 2" key="1">
    <citation type="submission" date="2014-10" db="EMBL/GenBank/DDBJ databases">
        <title>Genome sequence of Clostridium aceticum DSM 1496.</title>
        <authorList>
            <person name="Poehlein A."/>
            <person name="Schiel-Bengelsdorf B."/>
            <person name="Gottschalk G."/>
            <person name="Duerre P."/>
            <person name="Daniel R."/>
        </authorList>
    </citation>
    <scope>NUCLEOTIDE SEQUENCE [LARGE SCALE GENOMIC DNA]</scope>
    <source>
        <strain evidence="1 2">DSM 1496</strain>
    </source>
</reference>
<dbReference type="EMBL" id="CP009687">
    <property type="protein sequence ID" value="AKL94184.1"/>
    <property type="molecule type" value="Genomic_DNA"/>
</dbReference>
<dbReference type="Pfam" id="PF13566">
    <property type="entry name" value="DUF4130"/>
    <property type="match status" value="1"/>
</dbReference>
<accession>A0A0D8IEH5</accession>
<dbReference type="KEGG" id="cace:CACET_c06740"/>
<dbReference type="InterPro" id="IPR023875">
    <property type="entry name" value="DNA_repair_put"/>
</dbReference>
<sequence length="247" mass="29412">MHYFVYDGSFEGMLTAIYEAYYLPEKPERIVREDTLQENIFVSLIPIITDKDKAEKVYNAIKDKISYRALKNVFYAFLSEEEEAATKVYQYLRLGWRIGAKIDDCHGEDRVLDLHKLSQKVSKEAHRMTGLLRFQKLESDVYYAEIEPDHNITALLAPHFARRMADQNWIIHDIKRGLAAFYNKEKWMMTEGKLQGEIALDEEEMQYQDLWRKYFKAIAIKNRKNPKLQKAYMPKRYWKHLIELKGK</sequence>
<dbReference type="RefSeq" id="WP_044822983.1">
    <property type="nucleotide sequence ID" value="NZ_CP009687.1"/>
</dbReference>
<evidence type="ECO:0000313" key="2">
    <source>
        <dbReference type="Proteomes" id="UP000035704"/>
    </source>
</evidence>
<gene>
    <name evidence="1" type="ORF">CACET_c06740</name>
</gene>